<dbReference type="AlphaFoldDB" id="A0A2H0U6S5"/>
<reference evidence="2" key="1">
    <citation type="submission" date="2017-09" db="EMBL/GenBank/DDBJ databases">
        <title>Depth-based differentiation of microbial function through sediment-hosted aquifers and enrichment of novel symbionts in the deep terrestrial subsurface.</title>
        <authorList>
            <person name="Probst A.J."/>
            <person name="Ladd B."/>
            <person name="Jarett J.K."/>
            <person name="Geller-Mcgrath D.E."/>
            <person name="Sieber C.M.K."/>
            <person name="Emerson J.B."/>
            <person name="Anantharaman K."/>
            <person name="Thomas B.C."/>
            <person name="Malmstrom R."/>
            <person name="Stieglmeier M."/>
            <person name="Klingl A."/>
            <person name="Woyke T."/>
            <person name="Ryan C.M."/>
            <person name="Banfield J.F."/>
        </authorList>
    </citation>
    <scope>NUCLEOTIDE SEQUENCE [LARGE SCALE GENOMIC DNA]</scope>
</reference>
<sequence>MENPKKKTRRLNAPFLKGYEPILPKDQLNRGDLVKLRPDSAPTLGLSADTAYRVLCIKEDRVWLGPSDIHPRDAEHFSPSKAADKKYLDSVRSTARSHLIKLLD</sequence>
<accession>A0A2H0U6S5</accession>
<protein>
    <submittedName>
        <fullName evidence="1">Uncharacterized protein</fullName>
    </submittedName>
</protein>
<dbReference type="EMBL" id="PFBM01000024">
    <property type="protein sequence ID" value="PIR82117.1"/>
    <property type="molecule type" value="Genomic_DNA"/>
</dbReference>
<name>A0A2H0U6S5_9BACT</name>
<evidence type="ECO:0000313" key="2">
    <source>
        <dbReference type="Proteomes" id="UP000231379"/>
    </source>
</evidence>
<comment type="caution">
    <text evidence="1">The sequence shown here is derived from an EMBL/GenBank/DDBJ whole genome shotgun (WGS) entry which is preliminary data.</text>
</comment>
<gene>
    <name evidence="1" type="ORF">COU20_04070</name>
</gene>
<proteinExistence type="predicted"/>
<organism evidence="1 2">
    <name type="scientific">Candidatus Kaiserbacteria bacterium CG10_big_fil_rev_8_21_14_0_10_59_10</name>
    <dbReference type="NCBI Taxonomy" id="1974612"/>
    <lineage>
        <taxon>Bacteria</taxon>
        <taxon>Candidatus Kaiseribacteriota</taxon>
    </lineage>
</organism>
<evidence type="ECO:0000313" key="1">
    <source>
        <dbReference type="EMBL" id="PIR82117.1"/>
    </source>
</evidence>
<dbReference type="Proteomes" id="UP000231379">
    <property type="component" value="Unassembled WGS sequence"/>
</dbReference>